<accession>A0A0A9C4R8</accession>
<sequence length="70" mass="7757">MVSIQLWLACIYNQRSCSNGIADPTDKKNLTDEDVLCCCDIATHLNSRLIPFVCLPRARGISEGDLMNLS</sequence>
<evidence type="ECO:0000313" key="1">
    <source>
        <dbReference type="EMBL" id="JAD69448.1"/>
    </source>
</evidence>
<dbReference type="AlphaFoldDB" id="A0A0A9C4R8"/>
<protein>
    <submittedName>
        <fullName evidence="1">Uncharacterized protein</fullName>
    </submittedName>
</protein>
<dbReference type="EMBL" id="GBRH01228447">
    <property type="protein sequence ID" value="JAD69448.1"/>
    <property type="molecule type" value="Transcribed_RNA"/>
</dbReference>
<name>A0A0A9C4R8_ARUDO</name>
<reference evidence="1" key="1">
    <citation type="submission" date="2014-09" db="EMBL/GenBank/DDBJ databases">
        <authorList>
            <person name="Magalhaes I.L.F."/>
            <person name="Oliveira U."/>
            <person name="Santos F.R."/>
            <person name="Vidigal T.H.D.A."/>
            <person name="Brescovit A.D."/>
            <person name="Santos A.J."/>
        </authorList>
    </citation>
    <scope>NUCLEOTIDE SEQUENCE</scope>
    <source>
        <tissue evidence="1">Shoot tissue taken approximately 20 cm above the soil surface</tissue>
    </source>
</reference>
<reference evidence="1" key="2">
    <citation type="journal article" date="2015" name="Data Brief">
        <title>Shoot transcriptome of the giant reed, Arundo donax.</title>
        <authorList>
            <person name="Barrero R.A."/>
            <person name="Guerrero F.D."/>
            <person name="Moolhuijzen P."/>
            <person name="Goolsby J.A."/>
            <person name="Tidwell J."/>
            <person name="Bellgard S.E."/>
            <person name="Bellgard M.I."/>
        </authorList>
    </citation>
    <scope>NUCLEOTIDE SEQUENCE</scope>
    <source>
        <tissue evidence="1">Shoot tissue taken approximately 20 cm above the soil surface</tissue>
    </source>
</reference>
<organism evidence="1">
    <name type="scientific">Arundo donax</name>
    <name type="common">Giant reed</name>
    <name type="synonym">Donax arundinaceus</name>
    <dbReference type="NCBI Taxonomy" id="35708"/>
    <lineage>
        <taxon>Eukaryota</taxon>
        <taxon>Viridiplantae</taxon>
        <taxon>Streptophyta</taxon>
        <taxon>Embryophyta</taxon>
        <taxon>Tracheophyta</taxon>
        <taxon>Spermatophyta</taxon>
        <taxon>Magnoliopsida</taxon>
        <taxon>Liliopsida</taxon>
        <taxon>Poales</taxon>
        <taxon>Poaceae</taxon>
        <taxon>PACMAD clade</taxon>
        <taxon>Arundinoideae</taxon>
        <taxon>Arundineae</taxon>
        <taxon>Arundo</taxon>
    </lineage>
</organism>
<proteinExistence type="predicted"/>